<dbReference type="SUPFAM" id="SSF53474">
    <property type="entry name" value="alpha/beta-Hydrolases"/>
    <property type="match status" value="1"/>
</dbReference>
<dbReference type="Pfam" id="PF02129">
    <property type="entry name" value="Peptidase_S15"/>
    <property type="match status" value="1"/>
</dbReference>
<keyword evidence="1 4" id="KW-0378">Hydrolase</keyword>
<evidence type="ECO:0000259" key="3">
    <source>
        <dbReference type="SMART" id="SM00939"/>
    </source>
</evidence>
<dbReference type="InterPro" id="IPR050261">
    <property type="entry name" value="FrsA_esterase"/>
</dbReference>
<dbReference type="InterPro" id="IPR005674">
    <property type="entry name" value="CocE/Ser_esterase"/>
</dbReference>
<keyword evidence="2" id="KW-0732">Signal</keyword>
<feature type="signal peptide" evidence="2">
    <location>
        <begin position="1"/>
        <end position="24"/>
    </location>
</feature>
<dbReference type="NCBIfam" id="TIGR00976">
    <property type="entry name" value="CocE_NonD"/>
    <property type="match status" value="1"/>
</dbReference>
<dbReference type="SMART" id="SM00939">
    <property type="entry name" value="PepX_C"/>
    <property type="match status" value="1"/>
</dbReference>
<dbReference type="SUPFAM" id="SSF49785">
    <property type="entry name" value="Galactose-binding domain-like"/>
    <property type="match status" value="1"/>
</dbReference>
<dbReference type="PANTHER" id="PTHR22946">
    <property type="entry name" value="DIENELACTONE HYDROLASE DOMAIN-CONTAINING PROTEIN-RELATED"/>
    <property type="match status" value="1"/>
</dbReference>
<evidence type="ECO:0000313" key="5">
    <source>
        <dbReference type="Proteomes" id="UP001611383"/>
    </source>
</evidence>
<dbReference type="EMBL" id="CP043494">
    <property type="protein sequence ID" value="WNG44816.1"/>
    <property type="molecule type" value="Genomic_DNA"/>
</dbReference>
<feature type="domain" description="Xaa-Pro dipeptidyl-peptidase C-terminal" evidence="3">
    <location>
        <begin position="289"/>
        <end position="519"/>
    </location>
</feature>
<feature type="chain" id="PRO_5045702137" evidence="2">
    <location>
        <begin position="25"/>
        <end position="523"/>
    </location>
</feature>
<protein>
    <submittedName>
        <fullName evidence="4">CocE/NonD family hydrolase</fullName>
    </submittedName>
</protein>
<evidence type="ECO:0000256" key="1">
    <source>
        <dbReference type="ARBA" id="ARBA00022801"/>
    </source>
</evidence>
<dbReference type="Gene3D" id="3.40.50.1820">
    <property type="entry name" value="alpha/beta hydrolase"/>
    <property type="match status" value="1"/>
</dbReference>
<dbReference type="InterPro" id="IPR029058">
    <property type="entry name" value="AB_hydrolase_fold"/>
</dbReference>
<dbReference type="InterPro" id="IPR008979">
    <property type="entry name" value="Galactose-bd-like_sf"/>
</dbReference>
<evidence type="ECO:0000313" key="4">
    <source>
        <dbReference type="EMBL" id="WNG44816.1"/>
    </source>
</evidence>
<dbReference type="InterPro" id="IPR000383">
    <property type="entry name" value="Xaa-Pro-like_dom"/>
</dbReference>
<dbReference type="Gene3D" id="2.60.120.260">
    <property type="entry name" value="Galactose-binding domain-like"/>
    <property type="match status" value="1"/>
</dbReference>
<dbReference type="Pfam" id="PF08530">
    <property type="entry name" value="PepX_C"/>
    <property type="match status" value="1"/>
</dbReference>
<accession>A0ABY9WQ12</accession>
<sequence length="523" mass="55864">MSWLRAIVVSAVLSLCVLATPAYASSSLRVVDIATRDGVALKSIVYTPDTPGRYPAIIFITSWAMPNLEYFVQAQQFADAGYVVVSYTPRGFYASGGAIDTAGPKDIGDLTEVINWTLANTPAEPTRIGAAGVSYGAGMALIGSAFDSRIRAVAALSGWTDLTYSLFSNQTRHLQTAGLLALSAQLTGRPSAELQQALSNFFANQNVPDVIAYAQVRSAATYLEAINANRPAILIANAYGDSFFGPNQLTDFFTRLSGPKRLELRPGDHAIAELTGILGLPNDAWTSTRRWFDQYLRGVNTGIASENPVQLQLRGQGSYESYPSWSTVSTSTAHYNLSDVHWWSNEGELAAGSQTDWSATIVAGEDTVANGGLVLLTNGAEAITGEPATAWIPAVDRSNAGVWQSDWLTSPQRVRGAAHLRLTVTPGNSGPTTVIAYLYDTEWGGKGSLVTHVAVTLRDSVAGQPHTVDVDFPATAYDIPSGHRLSLVIDTVDPLYADKAPRFSTVKFSSSASSPSYVSLPLK</sequence>
<dbReference type="RefSeq" id="WP_395818413.1">
    <property type="nucleotide sequence ID" value="NZ_CP043494.1"/>
</dbReference>
<dbReference type="PANTHER" id="PTHR22946:SF9">
    <property type="entry name" value="POLYKETIDE TRANSFERASE AF380"/>
    <property type="match status" value="1"/>
</dbReference>
<dbReference type="InterPro" id="IPR013736">
    <property type="entry name" value="Xaa-Pro_dipept_C"/>
</dbReference>
<name>A0ABY9WQ12_9BACT</name>
<evidence type="ECO:0000256" key="2">
    <source>
        <dbReference type="SAM" id="SignalP"/>
    </source>
</evidence>
<dbReference type="GO" id="GO:0016787">
    <property type="term" value="F:hydrolase activity"/>
    <property type="evidence" value="ECO:0007669"/>
    <property type="project" value="UniProtKB-KW"/>
</dbReference>
<reference evidence="4 5" key="1">
    <citation type="submission" date="2019-08" db="EMBL/GenBank/DDBJ databases">
        <title>Archangium and Cystobacter genomes.</title>
        <authorList>
            <person name="Chen I.-C.K."/>
            <person name="Wielgoss S."/>
        </authorList>
    </citation>
    <scope>NUCLEOTIDE SEQUENCE [LARGE SCALE GENOMIC DNA]</scope>
    <source>
        <strain evidence="4 5">Cbm 6</strain>
    </source>
</reference>
<dbReference type="Proteomes" id="UP001611383">
    <property type="component" value="Chromosome"/>
</dbReference>
<proteinExistence type="predicted"/>
<keyword evidence="5" id="KW-1185">Reference proteome</keyword>
<organism evidence="4 5">
    <name type="scientific">Archangium minus</name>
    <dbReference type="NCBI Taxonomy" id="83450"/>
    <lineage>
        <taxon>Bacteria</taxon>
        <taxon>Pseudomonadati</taxon>
        <taxon>Myxococcota</taxon>
        <taxon>Myxococcia</taxon>
        <taxon>Myxococcales</taxon>
        <taxon>Cystobacterineae</taxon>
        <taxon>Archangiaceae</taxon>
        <taxon>Archangium</taxon>
    </lineage>
</organism>
<gene>
    <name evidence="4" type="ORF">F0U60_12480</name>
</gene>